<dbReference type="EC" id="2.3.1.-" evidence="5"/>
<name>A0AAE4BQG6_9BACT</name>
<evidence type="ECO:0000256" key="2">
    <source>
        <dbReference type="ARBA" id="ARBA00022679"/>
    </source>
</evidence>
<evidence type="ECO:0000256" key="1">
    <source>
        <dbReference type="ARBA" id="ARBA00007274"/>
    </source>
</evidence>
<accession>A0AAE4BQG6</accession>
<dbReference type="Gene3D" id="2.160.10.10">
    <property type="entry name" value="Hexapeptide repeat proteins"/>
    <property type="match status" value="1"/>
</dbReference>
<dbReference type="InterPro" id="IPR018357">
    <property type="entry name" value="Hexapep_transf_CS"/>
</dbReference>
<dbReference type="Proteomes" id="UP001185092">
    <property type="component" value="Unassembled WGS sequence"/>
</dbReference>
<dbReference type="EMBL" id="JAVDQD010000001">
    <property type="protein sequence ID" value="MDR6237536.1"/>
    <property type="molecule type" value="Genomic_DNA"/>
</dbReference>
<keyword evidence="2 5" id="KW-0808">Transferase</keyword>
<dbReference type="GO" id="GO:0008870">
    <property type="term" value="F:galactoside O-acetyltransferase activity"/>
    <property type="evidence" value="ECO:0007669"/>
    <property type="project" value="TreeGrafter"/>
</dbReference>
<keyword evidence="3" id="KW-0677">Repeat</keyword>
<comment type="similarity">
    <text evidence="1 5">Belongs to the transferase hexapeptide repeat family.</text>
</comment>
<keyword evidence="8" id="KW-1185">Reference proteome</keyword>
<dbReference type="RefSeq" id="WP_309937002.1">
    <property type="nucleotide sequence ID" value="NZ_AP025305.1"/>
</dbReference>
<dbReference type="FunFam" id="2.160.10.10:FF:000008">
    <property type="entry name" value="Maltose O-acetyltransferase"/>
    <property type="match status" value="1"/>
</dbReference>
<evidence type="ECO:0000313" key="8">
    <source>
        <dbReference type="Proteomes" id="UP001185092"/>
    </source>
</evidence>
<evidence type="ECO:0000256" key="5">
    <source>
        <dbReference type="RuleBase" id="RU367021"/>
    </source>
</evidence>
<gene>
    <name evidence="7" type="ORF">HNQ88_000512</name>
</gene>
<dbReference type="InterPro" id="IPR024688">
    <property type="entry name" value="Mac_dom"/>
</dbReference>
<dbReference type="Pfam" id="PF12464">
    <property type="entry name" value="Mac"/>
    <property type="match status" value="1"/>
</dbReference>
<evidence type="ECO:0000256" key="3">
    <source>
        <dbReference type="ARBA" id="ARBA00022737"/>
    </source>
</evidence>
<dbReference type="InterPro" id="IPR011004">
    <property type="entry name" value="Trimer_LpxA-like_sf"/>
</dbReference>
<dbReference type="Pfam" id="PF00132">
    <property type="entry name" value="Hexapep"/>
    <property type="match status" value="1"/>
</dbReference>
<dbReference type="AlphaFoldDB" id="A0AAE4BQG6"/>
<dbReference type="InterPro" id="IPR039369">
    <property type="entry name" value="LacA-like"/>
</dbReference>
<dbReference type="SMART" id="SM01266">
    <property type="entry name" value="Mac"/>
    <property type="match status" value="1"/>
</dbReference>
<dbReference type="PANTHER" id="PTHR43017:SF1">
    <property type="entry name" value="ACETYLTRANSFERASE YJL218W-RELATED"/>
    <property type="match status" value="1"/>
</dbReference>
<dbReference type="InterPro" id="IPR001451">
    <property type="entry name" value="Hexapep"/>
</dbReference>
<organism evidence="7 8">
    <name type="scientific">Aureibacter tunicatorum</name>
    <dbReference type="NCBI Taxonomy" id="866807"/>
    <lineage>
        <taxon>Bacteria</taxon>
        <taxon>Pseudomonadati</taxon>
        <taxon>Bacteroidota</taxon>
        <taxon>Cytophagia</taxon>
        <taxon>Cytophagales</taxon>
        <taxon>Persicobacteraceae</taxon>
        <taxon>Aureibacter</taxon>
    </lineage>
</organism>
<comment type="caution">
    <text evidence="7">The sequence shown here is derived from an EMBL/GenBank/DDBJ whole genome shotgun (WGS) entry which is preliminary data.</text>
</comment>
<proteinExistence type="inferred from homology"/>
<dbReference type="CDD" id="cd03357">
    <property type="entry name" value="LbH_MAT_GAT"/>
    <property type="match status" value="1"/>
</dbReference>
<reference evidence="7" key="1">
    <citation type="submission" date="2023-07" db="EMBL/GenBank/DDBJ databases">
        <title>Genomic Encyclopedia of Type Strains, Phase IV (KMG-IV): sequencing the most valuable type-strain genomes for metagenomic binning, comparative biology and taxonomic classification.</title>
        <authorList>
            <person name="Goeker M."/>
        </authorList>
    </citation>
    <scope>NUCLEOTIDE SEQUENCE</scope>
    <source>
        <strain evidence="7">DSM 26174</strain>
    </source>
</reference>
<keyword evidence="4 5" id="KW-0012">Acyltransferase</keyword>
<protein>
    <recommendedName>
        <fullName evidence="5">Acetyltransferase</fullName>
        <ecNumber evidence="5">2.3.1.-</ecNumber>
    </recommendedName>
</protein>
<dbReference type="PROSITE" id="PS00101">
    <property type="entry name" value="HEXAPEP_TRANSFERASES"/>
    <property type="match status" value="1"/>
</dbReference>
<dbReference type="SUPFAM" id="SSF51161">
    <property type="entry name" value="Trimeric LpxA-like enzymes"/>
    <property type="match status" value="1"/>
</dbReference>
<dbReference type="PANTHER" id="PTHR43017">
    <property type="entry name" value="GALACTOSIDE O-ACETYLTRANSFERASE"/>
    <property type="match status" value="1"/>
</dbReference>
<feature type="domain" description="Maltose/galactoside acetyltransferase" evidence="6">
    <location>
        <begin position="4"/>
        <end position="55"/>
    </location>
</feature>
<evidence type="ECO:0000313" key="7">
    <source>
        <dbReference type="EMBL" id="MDR6237536.1"/>
    </source>
</evidence>
<evidence type="ECO:0000256" key="4">
    <source>
        <dbReference type="ARBA" id="ARBA00023315"/>
    </source>
</evidence>
<evidence type="ECO:0000259" key="6">
    <source>
        <dbReference type="SMART" id="SM01266"/>
    </source>
</evidence>
<dbReference type="Pfam" id="PF14602">
    <property type="entry name" value="Hexapep_2"/>
    <property type="match status" value="1"/>
</dbReference>
<sequence length="182" mass="19795">MTEKEKMLSGELYLASDSELEMERLRAKKLCFEYNGAFDTNRRNEILTYLLGVDVAEIHIESPFLCDYGYNIKLGGSFFANHHLTILDCAPVTIGDNVMIGPNCVLTTATHPVDAKTRHSLLEFAKPIVLEDGVWLGASVTVCPGVTIGENSVIGAGSVVVKDIPANTVAVGNPCRVVRRVN</sequence>